<dbReference type="CDD" id="cd00198">
    <property type="entry name" value="vWFA"/>
    <property type="match status" value="1"/>
</dbReference>
<dbReference type="GO" id="GO:0016567">
    <property type="term" value="P:protein ubiquitination"/>
    <property type="evidence" value="ECO:0007669"/>
    <property type="project" value="InterPro"/>
</dbReference>
<dbReference type="Pfam" id="PF13519">
    <property type="entry name" value="VWA_2"/>
    <property type="match status" value="1"/>
</dbReference>
<keyword evidence="5" id="KW-1185">Reference proteome</keyword>
<dbReference type="PROSITE" id="PS50234">
    <property type="entry name" value="VWFA"/>
    <property type="match status" value="1"/>
</dbReference>
<dbReference type="GO" id="GO:0004842">
    <property type="term" value="F:ubiquitin-protein transferase activity"/>
    <property type="evidence" value="ECO:0007669"/>
    <property type="project" value="InterPro"/>
</dbReference>
<dbReference type="PROSITE" id="PS51416">
    <property type="entry name" value="MIB_HERC2"/>
    <property type="match status" value="2"/>
</dbReference>
<organism evidence="5 6">
    <name type="scientific">Crassostrea virginica</name>
    <name type="common">Eastern oyster</name>
    <dbReference type="NCBI Taxonomy" id="6565"/>
    <lineage>
        <taxon>Eukaryota</taxon>
        <taxon>Metazoa</taxon>
        <taxon>Spiralia</taxon>
        <taxon>Lophotrochozoa</taxon>
        <taxon>Mollusca</taxon>
        <taxon>Bivalvia</taxon>
        <taxon>Autobranchia</taxon>
        <taxon>Pteriomorphia</taxon>
        <taxon>Ostreida</taxon>
        <taxon>Ostreoidea</taxon>
        <taxon>Ostreidae</taxon>
        <taxon>Crassostrea</taxon>
    </lineage>
</organism>
<protein>
    <submittedName>
        <fullName evidence="6">Uncharacterized protein LOC111117584 isoform X1</fullName>
    </submittedName>
</protein>
<dbReference type="InterPro" id="IPR037252">
    <property type="entry name" value="Mib_Herc2_sf"/>
</dbReference>
<feature type="domain" description="VWFA" evidence="2">
    <location>
        <begin position="35"/>
        <end position="253"/>
    </location>
</feature>
<dbReference type="InterPro" id="IPR010606">
    <property type="entry name" value="Mib_Herc2"/>
</dbReference>
<evidence type="ECO:0000313" key="5">
    <source>
        <dbReference type="Proteomes" id="UP000694844"/>
    </source>
</evidence>
<dbReference type="Gene3D" id="2.30.30.40">
    <property type="entry name" value="SH3 Domains"/>
    <property type="match status" value="2"/>
</dbReference>
<dbReference type="KEGG" id="cvn:111117584"/>
<dbReference type="InterPro" id="IPR004170">
    <property type="entry name" value="WWE_dom"/>
</dbReference>
<feature type="region of interest" description="Disordered" evidence="1">
    <location>
        <begin position="311"/>
        <end position="330"/>
    </location>
</feature>
<feature type="domain" description="MIB/HERC2" evidence="4">
    <location>
        <begin position="298"/>
        <end position="368"/>
    </location>
</feature>
<evidence type="ECO:0000259" key="3">
    <source>
        <dbReference type="PROSITE" id="PS50918"/>
    </source>
</evidence>
<dbReference type="AlphaFoldDB" id="A0A8B8C9L6"/>
<name>A0A8B8C9L6_CRAVI</name>
<dbReference type="Proteomes" id="UP000694844">
    <property type="component" value="Chromosome 10"/>
</dbReference>
<dbReference type="PANTHER" id="PTHR24202">
    <property type="entry name" value="E3 UBIQUITIN-PROTEIN LIGASE MIB2"/>
    <property type="match status" value="1"/>
</dbReference>
<dbReference type="Gene3D" id="3.40.50.410">
    <property type="entry name" value="von Willebrand factor, type A domain"/>
    <property type="match status" value="1"/>
</dbReference>
<gene>
    <name evidence="6" type="primary">LOC111117584</name>
</gene>
<dbReference type="SUPFAM" id="SSF53300">
    <property type="entry name" value="vWA-like"/>
    <property type="match status" value="1"/>
</dbReference>
<dbReference type="RefSeq" id="XP_022312443.1">
    <property type="nucleotide sequence ID" value="XM_022456735.1"/>
</dbReference>
<evidence type="ECO:0000256" key="1">
    <source>
        <dbReference type="SAM" id="MobiDB-lite"/>
    </source>
</evidence>
<dbReference type="SUPFAM" id="SSF159034">
    <property type="entry name" value="Mib/herc2 domain-like"/>
    <property type="match status" value="2"/>
</dbReference>
<reference evidence="6" key="1">
    <citation type="submission" date="2025-08" db="UniProtKB">
        <authorList>
            <consortium name="RefSeq"/>
        </authorList>
    </citation>
    <scope>IDENTIFICATION</scope>
    <source>
        <tissue evidence="6">Whole sample</tissue>
    </source>
</reference>
<evidence type="ECO:0000259" key="4">
    <source>
        <dbReference type="PROSITE" id="PS51416"/>
    </source>
</evidence>
<dbReference type="PANTHER" id="PTHR24202:SF4">
    <property type="entry name" value="E3 UBIQUITIN-PROTEIN LIGASE MIB2-RELATED"/>
    <property type="match status" value="1"/>
</dbReference>
<dbReference type="InterPro" id="IPR036465">
    <property type="entry name" value="vWFA_dom_sf"/>
</dbReference>
<dbReference type="Gene3D" id="3.30.720.50">
    <property type="match status" value="1"/>
</dbReference>
<dbReference type="PROSITE" id="PS50918">
    <property type="entry name" value="WWE"/>
    <property type="match status" value="1"/>
</dbReference>
<feature type="domain" description="MIB/HERC2" evidence="4">
    <location>
        <begin position="367"/>
        <end position="440"/>
    </location>
</feature>
<evidence type="ECO:0000259" key="2">
    <source>
        <dbReference type="PROSITE" id="PS50234"/>
    </source>
</evidence>
<dbReference type="InterPro" id="IPR002035">
    <property type="entry name" value="VWF_A"/>
</dbReference>
<dbReference type="Pfam" id="PF06701">
    <property type="entry name" value="MIB_HERC2"/>
    <property type="match status" value="2"/>
</dbReference>
<sequence>MEVMSNRHEVMWLDQARIEARKHVSLRYLKGHGPCVLLILDLSESMRGEGIQSLKQGVTDILDEYSQHPELEENIAVIAFGKETKFLHYYSNDYAALKHTIEHLECSGPSPLTAAMLLALGGLFEGSAHTAGVGEFHLAPRVVVFTDGRLTDFTDEDAIEQDEDSIPKHSILRALFSIVHRIGQHHPIYCFPVGNHPDRALLATISSKSHDGQLLEIHRARWLGRRTLHYRGADIAYRVTNQTRIERGILRNVVEYYMSWQTYGDDDLDTIDEILSNKTRILARQETEREEPEDKYFKEKYTTVPTLGTRVRRGPDWTQDNQDSEGPGTIVGHGDHEGLVYIQWDSGMLSLYGYGYKGIYDVVVCEEPRYPEDGLAAVGCFVRRGLDWKWGDQDGGAGSIGTVYRAMDNATVYVRWPCGRKGNYRFGYDGKFDIDVCDPFSPGVIKTIHEQEGSKKFCSGENSFNDIKGNINVDETSKHTRNVNGEECQSLKLTLPKNGTHVCADNGPNSNELKDPVRQHTQRTDLKENDIESDFGFPNNVTPTGVDDSNCEQKVFSATKSSWSGAEKSWSHNYRMFDFPEKYPKGIVCECSDVYENNLSVTKNSIPIEKKVSLLKDSLTSFWHSECHNSKNEYSQDNIEQKTPNIFLQETDKLEIDYSGINRSWQWLDSTGAWIDYPEHLNSLINQRLLQRPYTSIVITYDNQSFRVVPHKLLQINTQSKEKHTIRWKTVK</sequence>
<dbReference type="SUPFAM" id="SSF117839">
    <property type="entry name" value="WWE domain"/>
    <property type="match status" value="1"/>
</dbReference>
<proteinExistence type="predicted"/>
<accession>A0A8B8C9L6</accession>
<evidence type="ECO:0000313" key="6">
    <source>
        <dbReference type="RefSeq" id="XP_022312443.1"/>
    </source>
</evidence>
<feature type="domain" description="WWE" evidence="3">
    <location>
        <begin position="651"/>
        <end position="728"/>
    </location>
</feature>
<dbReference type="GeneID" id="111117584"/>
<dbReference type="InterPro" id="IPR037197">
    <property type="entry name" value="WWE_dom_sf"/>
</dbReference>
<dbReference type="GO" id="GO:0005737">
    <property type="term" value="C:cytoplasm"/>
    <property type="evidence" value="ECO:0007669"/>
    <property type="project" value="TreeGrafter"/>
</dbReference>
<dbReference type="OrthoDB" id="239701at2759"/>
<dbReference type="Pfam" id="PF02825">
    <property type="entry name" value="WWE"/>
    <property type="match status" value="1"/>
</dbReference>
<dbReference type="GO" id="GO:0046872">
    <property type="term" value="F:metal ion binding"/>
    <property type="evidence" value="ECO:0007669"/>
    <property type="project" value="InterPro"/>
</dbReference>
<dbReference type="SMART" id="SM00327">
    <property type="entry name" value="VWA"/>
    <property type="match status" value="1"/>
</dbReference>